<feature type="compositionally biased region" description="Basic and acidic residues" evidence="1">
    <location>
        <begin position="61"/>
        <end position="74"/>
    </location>
</feature>
<sequence length="92" mass="10098">MTSWTQEIDYEMNLLSAEGTGRHADTETTCTGDKGPNAKKTGKLLNKDIRSRLSNGPHAKSKSELASKSRKPPEGNKTTIRKAKSDHVFTNP</sequence>
<dbReference type="EMBL" id="VEPZ02001001">
    <property type="protein sequence ID" value="KAE8703237.1"/>
    <property type="molecule type" value="Genomic_DNA"/>
</dbReference>
<protein>
    <submittedName>
        <fullName evidence="2">Uncharacterized protein</fullName>
    </submittedName>
</protein>
<comment type="caution">
    <text evidence="2">The sequence shown here is derived from an EMBL/GenBank/DDBJ whole genome shotgun (WGS) entry which is preliminary data.</text>
</comment>
<dbReference type="AlphaFoldDB" id="A0A6A3AHX9"/>
<keyword evidence="3" id="KW-1185">Reference proteome</keyword>
<feature type="region of interest" description="Disordered" evidence="1">
    <location>
        <begin position="16"/>
        <end position="92"/>
    </location>
</feature>
<feature type="compositionally biased region" description="Basic and acidic residues" evidence="1">
    <location>
        <begin position="83"/>
        <end position="92"/>
    </location>
</feature>
<dbReference type="Proteomes" id="UP000436088">
    <property type="component" value="Unassembled WGS sequence"/>
</dbReference>
<name>A0A6A3AHX9_HIBSY</name>
<proteinExistence type="predicted"/>
<evidence type="ECO:0000313" key="3">
    <source>
        <dbReference type="Proteomes" id="UP000436088"/>
    </source>
</evidence>
<reference evidence="2" key="1">
    <citation type="submission" date="2019-09" db="EMBL/GenBank/DDBJ databases">
        <title>Draft genome information of white flower Hibiscus syriacus.</title>
        <authorList>
            <person name="Kim Y.-M."/>
        </authorList>
    </citation>
    <scope>NUCLEOTIDE SEQUENCE [LARGE SCALE GENOMIC DNA]</scope>
    <source>
        <strain evidence="2">YM2019G1</strain>
    </source>
</reference>
<accession>A0A6A3AHX9</accession>
<organism evidence="2 3">
    <name type="scientific">Hibiscus syriacus</name>
    <name type="common">Rose of Sharon</name>
    <dbReference type="NCBI Taxonomy" id="106335"/>
    <lineage>
        <taxon>Eukaryota</taxon>
        <taxon>Viridiplantae</taxon>
        <taxon>Streptophyta</taxon>
        <taxon>Embryophyta</taxon>
        <taxon>Tracheophyta</taxon>
        <taxon>Spermatophyta</taxon>
        <taxon>Magnoliopsida</taxon>
        <taxon>eudicotyledons</taxon>
        <taxon>Gunneridae</taxon>
        <taxon>Pentapetalae</taxon>
        <taxon>rosids</taxon>
        <taxon>malvids</taxon>
        <taxon>Malvales</taxon>
        <taxon>Malvaceae</taxon>
        <taxon>Malvoideae</taxon>
        <taxon>Hibiscus</taxon>
    </lineage>
</organism>
<evidence type="ECO:0000256" key="1">
    <source>
        <dbReference type="SAM" id="MobiDB-lite"/>
    </source>
</evidence>
<evidence type="ECO:0000313" key="2">
    <source>
        <dbReference type="EMBL" id="KAE8703237.1"/>
    </source>
</evidence>
<gene>
    <name evidence="2" type="ORF">F3Y22_tig00110472pilonHSYRG00117</name>
</gene>